<dbReference type="SMART" id="SM00891">
    <property type="entry name" value="ERCC4"/>
    <property type="match status" value="1"/>
</dbReference>
<keyword evidence="7" id="KW-0238">DNA-binding</keyword>
<organism evidence="12 13">
    <name type="scientific">Babesia caballi</name>
    <dbReference type="NCBI Taxonomy" id="5871"/>
    <lineage>
        <taxon>Eukaryota</taxon>
        <taxon>Sar</taxon>
        <taxon>Alveolata</taxon>
        <taxon>Apicomplexa</taxon>
        <taxon>Aconoidasida</taxon>
        <taxon>Piroplasmida</taxon>
        <taxon>Babesiidae</taxon>
        <taxon>Babesia</taxon>
    </lineage>
</organism>
<keyword evidence="8" id="KW-0234">DNA repair</keyword>
<dbReference type="GO" id="GO:0000712">
    <property type="term" value="P:resolution of meiotic recombination intermediates"/>
    <property type="evidence" value="ECO:0007669"/>
    <property type="project" value="TreeGrafter"/>
</dbReference>
<sequence length="2188" mass="235975">MQPLPFEKAALRRIVPTWEELICDHIAKASLTSADVALGKWRRKRPRTQGRRRGATNALLILSPGCDCNRLLFYLLLYVTNPLHVYDSEFSEYRVEAAADLPRVKPPLCLQNVELALRSRRVYHGIFDLASGDGEERAEAGRDLLPAVFQNVKLRSVVEVSTRLVLVLGLGQDESAATARDFAELIKRTCHSTVETPNSMCVRMPMVTFIDGSVSAQEREKMYVEGGVFGVPSRILLVDLLTAKLAPELVSGVVIVNAHRMTHDYNIPFLVQLLRARNRVAFVKAMTDSALAMRETGNLTFALKSLFTSECFIFPRCSSAFDRVLSDARVQPETFEVGLELSERAAEIHRTIVQVLQRLVAEVQRQGDQELQQLNVNTVMYTTNVKRALVSALRKARVPITKHHVSRTVVSIVNLRMLLDQLLNMDAVSFLDFAEAMKAAEMDSHWLWTSFGTTIYRLAAARVYEPGGDTGSGLKVGVETDKKGEYVRRVLLDKHVDCAELTELVRSAMKWHPSKRPWRGPSRYKTAPATANLSLHVLRKALCRRETRHVRRVCRFFECGGTLFRRALVVTDNNFLQHHLSAGLTMSLDRYANLMFMNYASKCAARFETAGVEDPKITRAAQAHFHRSLLNSRNESDRLLHKFVVWTYHNQIYGSGDASHAETVAAPDFAQFSDQVGGNSDSESYEGNDAGDTYAAVQTPFGDDAVPNPATVDSPGVSTHSESESSVNRTRVASSGTGGRGSYTLTLNVTDWVKCRAHIVNVSVTQPRSESLKNIMERKLFEATDEPLPLACSPQEFAYVLHRVEPTVIVVCRPNVKVFRVIEQYCALRAAAGRLRHPRLYVLSYRDCLEHHRFARDLQSELECWQHLQQDLRTLQVTFDESVLLAKGSDGLRPSLPEQPALSQPTSGASSSATPPDKPPSPLAIAAAKPGTPERSGSISPVATPTPPDPLPVPPVPHVRPTPQVVIDMREFASKLPFHLHYNGLQLVPFFLQVGDYLLTRDICVERKSLADLLSSLASGRLAHQAEELCSVYELPFLLIEFDDPESFHLSPCDDSHSSGVNYIYSKLCILCCNYPRLRVIWSQSPESSAAIFALLKRGRGEPDVDANSALIAQTRGGPAVDGAVVIRRRPEEVNNRDALRILRKIPGVTSYNVAEILSRCKHGYARAVRHWRSSAAELPGAESHAGATPVGARELRASLGLLVRALVLHLLHQPLVLQLVLRALRAPARVEVLQVEKGGTQLVQPLGVHRGDVAHVLLGGDDDLVVHDVVGSVAHAVEGRGGVEEAGGEAAQVGVLAETLELRSVVEVAGADGAAHLVPVGAAGALRGAVLLQNVQQLLAHLRGATKRLGLQTVLRAPGLAPPVGAPLLVHVQERQMVALGHHELLAGGAIGGLALRVRLVVHHKDVGSRHDGDHSQDLGQAPLGLASNHHLAQGRLERVVDQLAPRVGELAELVDAAQDPELQHGAQNVLHVRRVDEVELGELLHLERLEQQHDVAEVGAPDLGHVVVEQVVQKRALRVEAVADAGGRPPGAAGALVGARLAHGGDLQAVHADLGVVDLQLAKPAVNHELDAVEGQGGLRDVGRHDDLAVGVPLEDALLQLARQLAVDGQHAEGLEVGAAGGLHDAVELHVEQLAGGVDVVLPRHEDEHVAGALGDVQRDALVHGGLDVVGAHRAHVLDADGEGAPGDLVDGAVAEELGELAGVHGGRGDDHAEVAAAGHHRLENAKEDVTVAVELGVHQGLAKQNAVRHELDGGLLAGQVLEADGVPHQVAHPGAHLGGDALADGDGGDPTRLRAADDAALEVAVLVEVLGQLSGLAAAGLPNDDHHLELPNVRQQLVPAPENRQLLASVAQLELGVFQLLVHLVVGEVIPQELGQGAQLGALQVPEPHPAGVALRLLLELPQNRAALLGHLRDVRSCVLHDGYGLVQKLVVYVVEGVFAGGDAGVEHLARLLAQAVVDEGRDDRPHEHDLLGLVAVHVALVEPLHLERVQAGAGAALPDPRELPQRGVNVLLERQGAFDLLAGPAELLAAPGQLRLALRLLLGEVDLALLVVVVLHQEALVVAVVPHVVEDAVVGGAGVRRAAVTRGVAAIVGVAVDLPCINMVAALLADIRAVVAIVRRVPGFAVNRGRPGRRGPGRRRLREARHLEVLKRVHGAGFRNAGGCKAPKMVKGIIPFNTLGCFPF</sequence>
<evidence type="ECO:0000256" key="5">
    <source>
        <dbReference type="ARBA" id="ARBA00022763"/>
    </source>
</evidence>
<dbReference type="Proteomes" id="UP001497744">
    <property type="component" value="Unassembled WGS sequence"/>
</dbReference>
<dbReference type="PANTHER" id="PTHR10150:SF0">
    <property type="entry name" value="DNA REPAIR ENDONUCLEASE XPF"/>
    <property type="match status" value="1"/>
</dbReference>
<evidence type="ECO:0000256" key="6">
    <source>
        <dbReference type="ARBA" id="ARBA00022801"/>
    </source>
</evidence>
<keyword evidence="13" id="KW-1185">Reference proteome</keyword>
<keyword evidence="5" id="KW-0227">DNA damage</keyword>
<reference evidence="12 13" key="1">
    <citation type="submission" date="2021-06" db="EMBL/GenBank/DDBJ databases">
        <title>Genome sequence of Babesia caballi.</title>
        <authorList>
            <person name="Yamagishi J."/>
            <person name="Kidaka T."/>
            <person name="Ochi A."/>
        </authorList>
    </citation>
    <scope>NUCLEOTIDE SEQUENCE [LARGE SCALE GENOMIC DNA]</scope>
    <source>
        <strain evidence="12">USDA-D6B2</strain>
    </source>
</reference>
<dbReference type="GeneID" id="94196523"/>
<dbReference type="Gene3D" id="3.40.50.10130">
    <property type="match status" value="1"/>
</dbReference>
<evidence type="ECO:0000313" key="12">
    <source>
        <dbReference type="EMBL" id="GIX65042.1"/>
    </source>
</evidence>
<comment type="caution">
    <text evidence="12">The sequence shown here is derived from an EMBL/GenBank/DDBJ whole genome shotgun (WGS) entry which is preliminary data.</text>
</comment>
<name>A0AAV4LYZ8_BABCB</name>
<dbReference type="GO" id="GO:0003684">
    <property type="term" value="F:damaged DNA binding"/>
    <property type="evidence" value="ECO:0007669"/>
    <property type="project" value="TreeGrafter"/>
</dbReference>
<evidence type="ECO:0000256" key="4">
    <source>
        <dbReference type="ARBA" id="ARBA00022759"/>
    </source>
</evidence>
<dbReference type="SUPFAM" id="SSF52980">
    <property type="entry name" value="Restriction endonuclease-like"/>
    <property type="match status" value="1"/>
</dbReference>
<evidence type="ECO:0000256" key="1">
    <source>
        <dbReference type="ARBA" id="ARBA00004123"/>
    </source>
</evidence>
<dbReference type="GO" id="GO:1901255">
    <property type="term" value="P:nucleotide-excision repair involved in interstrand cross-link repair"/>
    <property type="evidence" value="ECO:0007669"/>
    <property type="project" value="TreeGrafter"/>
</dbReference>
<gene>
    <name evidence="12" type="ORF">BcabD6B2_44770</name>
</gene>
<evidence type="ECO:0000256" key="2">
    <source>
        <dbReference type="ARBA" id="ARBA00010015"/>
    </source>
</evidence>
<dbReference type="InterPro" id="IPR011335">
    <property type="entry name" value="Restrct_endonuc-II-like"/>
</dbReference>
<comment type="subcellular location">
    <subcellularLocation>
        <location evidence="1">Nucleus</location>
    </subcellularLocation>
</comment>
<evidence type="ECO:0000313" key="13">
    <source>
        <dbReference type="Proteomes" id="UP001497744"/>
    </source>
</evidence>
<evidence type="ECO:0000256" key="8">
    <source>
        <dbReference type="ARBA" id="ARBA00023204"/>
    </source>
</evidence>
<dbReference type="EMBL" id="BPLF01000004">
    <property type="protein sequence ID" value="GIX65042.1"/>
    <property type="molecule type" value="Genomic_DNA"/>
</dbReference>
<keyword evidence="6" id="KW-0378">Hydrolase</keyword>
<keyword evidence="3" id="KW-0540">Nuclease</keyword>
<accession>A0AAV4LYZ8</accession>
<feature type="compositionally biased region" description="Low complexity" evidence="10">
    <location>
        <begin position="901"/>
        <end position="915"/>
    </location>
</feature>
<dbReference type="GO" id="GO:0003697">
    <property type="term" value="F:single-stranded DNA binding"/>
    <property type="evidence" value="ECO:0007669"/>
    <property type="project" value="TreeGrafter"/>
</dbReference>
<feature type="compositionally biased region" description="Polar residues" evidence="10">
    <location>
        <begin position="716"/>
        <end position="735"/>
    </location>
</feature>
<evidence type="ECO:0000259" key="11">
    <source>
        <dbReference type="SMART" id="SM00891"/>
    </source>
</evidence>
<evidence type="ECO:0000256" key="3">
    <source>
        <dbReference type="ARBA" id="ARBA00022722"/>
    </source>
</evidence>
<evidence type="ECO:0000256" key="10">
    <source>
        <dbReference type="SAM" id="MobiDB-lite"/>
    </source>
</evidence>
<evidence type="ECO:0000256" key="9">
    <source>
        <dbReference type="ARBA" id="ARBA00023242"/>
    </source>
</evidence>
<protein>
    <submittedName>
        <fullName evidence="12">DNA repair endonuclease, putative</fullName>
    </submittedName>
</protein>
<dbReference type="GO" id="GO:0000110">
    <property type="term" value="C:nucleotide-excision repair factor 1 complex"/>
    <property type="evidence" value="ECO:0007669"/>
    <property type="project" value="TreeGrafter"/>
</dbReference>
<keyword evidence="9" id="KW-0539">Nucleus</keyword>
<dbReference type="CDD" id="cd20078">
    <property type="entry name" value="XPF_nuclease_XPF_euk"/>
    <property type="match status" value="1"/>
</dbReference>
<dbReference type="RefSeq" id="XP_067717111.1">
    <property type="nucleotide sequence ID" value="XM_067861010.1"/>
</dbReference>
<feature type="region of interest" description="Disordered" evidence="10">
    <location>
        <begin position="700"/>
        <end position="738"/>
    </location>
</feature>
<evidence type="ECO:0000256" key="7">
    <source>
        <dbReference type="ARBA" id="ARBA00023125"/>
    </source>
</evidence>
<dbReference type="InterPro" id="IPR006166">
    <property type="entry name" value="ERCC4_domain"/>
</dbReference>
<dbReference type="Pfam" id="PF02732">
    <property type="entry name" value="ERCC4"/>
    <property type="match status" value="1"/>
</dbReference>
<dbReference type="GO" id="GO:0000014">
    <property type="term" value="F:single-stranded DNA endodeoxyribonuclease activity"/>
    <property type="evidence" value="ECO:0007669"/>
    <property type="project" value="TreeGrafter"/>
</dbReference>
<feature type="compositionally biased region" description="Pro residues" evidence="10">
    <location>
        <begin position="944"/>
        <end position="957"/>
    </location>
</feature>
<proteinExistence type="inferred from homology"/>
<dbReference type="FunFam" id="3.40.50.10130:FF:000002">
    <property type="entry name" value="DNA repair endonuclease XPF"/>
    <property type="match status" value="1"/>
</dbReference>
<dbReference type="InterPro" id="IPR047520">
    <property type="entry name" value="XPF_nuclease"/>
</dbReference>
<dbReference type="PANTHER" id="PTHR10150">
    <property type="entry name" value="DNA REPAIR ENDONUCLEASE XPF"/>
    <property type="match status" value="1"/>
</dbReference>
<comment type="similarity">
    <text evidence="2">Belongs to the XPF family.</text>
</comment>
<dbReference type="GO" id="GO:0000724">
    <property type="term" value="P:double-strand break repair via homologous recombination"/>
    <property type="evidence" value="ECO:0007669"/>
    <property type="project" value="TreeGrafter"/>
</dbReference>
<feature type="domain" description="ERCC4" evidence="11">
    <location>
        <begin position="964"/>
        <end position="1044"/>
    </location>
</feature>
<keyword evidence="4 12" id="KW-0255">Endonuclease</keyword>
<feature type="region of interest" description="Disordered" evidence="10">
    <location>
        <begin position="890"/>
        <end position="957"/>
    </location>
</feature>